<dbReference type="AlphaFoldDB" id="A0A226DD53"/>
<feature type="compositionally biased region" description="Basic and acidic residues" evidence="1">
    <location>
        <begin position="1"/>
        <end position="18"/>
    </location>
</feature>
<reference evidence="2 3" key="1">
    <citation type="submission" date="2015-12" db="EMBL/GenBank/DDBJ databases">
        <title>The genome of Folsomia candida.</title>
        <authorList>
            <person name="Faddeeva A."/>
            <person name="Derks M.F."/>
            <person name="Anvar Y."/>
            <person name="Smit S."/>
            <person name="Van Straalen N."/>
            <person name="Roelofs D."/>
        </authorList>
    </citation>
    <scope>NUCLEOTIDE SEQUENCE [LARGE SCALE GENOMIC DNA]</scope>
    <source>
        <strain evidence="2 3">VU population</strain>
        <tissue evidence="2">Whole body</tissue>
    </source>
</reference>
<protein>
    <submittedName>
        <fullName evidence="2">Uncharacterized protein</fullName>
    </submittedName>
</protein>
<organism evidence="2 3">
    <name type="scientific">Folsomia candida</name>
    <name type="common">Springtail</name>
    <dbReference type="NCBI Taxonomy" id="158441"/>
    <lineage>
        <taxon>Eukaryota</taxon>
        <taxon>Metazoa</taxon>
        <taxon>Ecdysozoa</taxon>
        <taxon>Arthropoda</taxon>
        <taxon>Hexapoda</taxon>
        <taxon>Collembola</taxon>
        <taxon>Entomobryomorpha</taxon>
        <taxon>Isotomoidea</taxon>
        <taxon>Isotomidae</taxon>
        <taxon>Proisotominae</taxon>
        <taxon>Folsomia</taxon>
    </lineage>
</organism>
<accession>A0A226DD53</accession>
<keyword evidence="3" id="KW-1185">Reference proteome</keyword>
<sequence>MHLLDSSHQHHRITERWHRTAKTQSQPPSGKKSSRSIPSFHPSLLDVLVGNTNLVFLSLLIKNNEESYSNRIRRRILLTLLLVTGIAERVDNGGEDTVTLISALSIKVILQQAEVGCGVAAGGGGGDGGGGVAFCIVFKSG</sequence>
<dbReference type="EMBL" id="LNIX01000025">
    <property type="protein sequence ID" value="OXA42637.1"/>
    <property type="molecule type" value="Genomic_DNA"/>
</dbReference>
<name>A0A226DD53_FOLCA</name>
<feature type="region of interest" description="Disordered" evidence="1">
    <location>
        <begin position="1"/>
        <end position="36"/>
    </location>
</feature>
<evidence type="ECO:0000256" key="1">
    <source>
        <dbReference type="SAM" id="MobiDB-lite"/>
    </source>
</evidence>
<dbReference type="Proteomes" id="UP000198287">
    <property type="component" value="Unassembled WGS sequence"/>
</dbReference>
<evidence type="ECO:0000313" key="3">
    <source>
        <dbReference type="Proteomes" id="UP000198287"/>
    </source>
</evidence>
<evidence type="ECO:0000313" key="2">
    <source>
        <dbReference type="EMBL" id="OXA42637.1"/>
    </source>
</evidence>
<proteinExistence type="predicted"/>
<comment type="caution">
    <text evidence="2">The sequence shown here is derived from an EMBL/GenBank/DDBJ whole genome shotgun (WGS) entry which is preliminary data.</text>
</comment>
<gene>
    <name evidence="2" type="ORF">Fcan01_22645</name>
</gene>